<dbReference type="EMBL" id="SSWX01000002">
    <property type="protein sequence ID" value="THJ36188.1"/>
    <property type="molecule type" value="Genomic_DNA"/>
</dbReference>
<evidence type="ECO:0008006" key="3">
    <source>
        <dbReference type="Google" id="ProtNLM"/>
    </source>
</evidence>
<proteinExistence type="predicted"/>
<reference evidence="1 2" key="1">
    <citation type="submission" date="2019-04" db="EMBL/GenBank/DDBJ databases">
        <title>Lampropedia sp YIM MLB12 draf genome.</title>
        <authorList>
            <person name="Wang Y.-X."/>
        </authorList>
    </citation>
    <scope>NUCLEOTIDE SEQUENCE [LARGE SCALE GENOMIC DNA]</scope>
    <source>
        <strain evidence="1 2">YIM MLB12</strain>
    </source>
</reference>
<protein>
    <recommendedName>
        <fullName evidence="3">Helix-turn-helix domain-containing protein</fullName>
    </recommendedName>
</protein>
<evidence type="ECO:0000313" key="1">
    <source>
        <dbReference type="EMBL" id="THJ36188.1"/>
    </source>
</evidence>
<organism evidence="1 2">
    <name type="scientific">Lampropedia aestuarii</name>
    <dbReference type="NCBI Taxonomy" id="2562762"/>
    <lineage>
        <taxon>Bacteria</taxon>
        <taxon>Pseudomonadati</taxon>
        <taxon>Pseudomonadota</taxon>
        <taxon>Betaproteobacteria</taxon>
        <taxon>Burkholderiales</taxon>
        <taxon>Comamonadaceae</taxon>
        <taxon>Lampropedia</taxon>
    </lineage>
</organism>
<dbReference type="AlphaFoldDB" id="A0A4S5C161"/>
<sequence length="354" mass="39582">MSLSLSLANVGRALAYYPKLSKFFGSINSSIFFTQLHYWQSRNDDERGVFKSSEEWTEETGLSYREQATARKHLAKLGFLKETHKRLQHRIYFKLDLEAVDAAFEAWTKAQFPNDESAIGEMRQTQFAGNAKRSSPCDKNAVRGATKAQLDNKDRLLNEITAKTTAEIYSPPRRERREGDPVDGVVTTAEPVNPSAPSAAPESQAAMVITAPNGTVYEIPGELRYPGDGAKTHKAWIAYALAYQRRYHSWPIWNATVAGQMARLVDRLGVDRAPRVAVHYVRRVNEEFIVKQMHPVKLLLADAEKWATQCETGQSMTSTRAQQIDQTQSNFDAAGEAVAIMRANRAQQQGGTTA</sequence>
<dbReference type="RefSeq" id="WP_136405094.1">
    <property type="nucleotide sequence ID" value="NZ_SSWX01000002.1"/>
</dbReference>
<dbReference type="Proteomes" id="UP000306236">
    <property type="component" value="Unassembled WGS sequence"/>
</dbReference>
<dbReference type="OrthoDB" id="8898949at2"/>
<name>A0A4S5C161_9BURK</name>
<comment type="caution">
    <text evidence="1">The sequence shown here is derived from an EMBL/GenBank/DDBJ whole genome shotgun (WGS) entry which is preliminary data.</text>
</comment>
<gene>
    <name evidence="1" type="ORF">E8K88_02685</name>
</gene>
<accession>A0A4S5C161</accession>
<keyword evidence="2" id="KW-1185">Reference proteome</keyword>
<evidence type="ECO:0000313" key="2">
    <source>
        <dbReference type="Proteomes" id="UP000306236"/>
    </source>
</evidence>